<dbReference type="PROSITE" id="PS51736">
    <property type="entry name" value="RECOMBINASES_3"/>
    <property type="match status" value="1"/>
</dbReference>
<evidence type="ECO:0000259" key="1">
    <source>
        <dbReference type="PROSITE" id="PS51736"/>
    </source>
</evidence>
<dbReference type="RefSeq" id="WP_307352204.1">
    <property type="nucleotide sequence ID" value="NZ_JAUSVS010000010.1"/>
</dbReference>
<dbReference type="InterPro" id="IPR036162">
    <property type="entry name" value="Resolvase-like_N_sf"/>
</dbReference>
<evidence type="ECO:0000313" key="4">
    <source>
        <dbReference type="Proteomes" id="UP001228905"/>
    </source>
</evidence>
<dbReference type="Pfam" id="PF00239">
    <property type="entry name" value="Resolvase"/>
    <property type="match status" value="1"/>
</dbReference>
<feature type="domain" description="Recombinase" evidence="2">
    <location>
        <begin position="156"/>
        <end position="269"/>
    </location>
</feature>
<sequence>MKYFVYCRKSQEDEDRQVQSIPSQRSEVARRFATEPDVLILDVFEEEKSAKYPGRPVFNGLLARIEQGEADGIIAWHPDRLARNSIDGGRIVYLLDTGMLKDLRFVTYTFENNSQGKFMLQIMFAQSKHYSDALSDNVRRGNRMKIENGWRPNFAPLGYLNERATKTIVPDPVLFPLVRQMFDLAISGAHSAKQIARIAREEWGLRTPKHKRSGGTLIGVSTVHRILTNPFYTGVIVWNGNTYPGKHEPVVTQDEFDAVQRVLRRPGREKPKHHRFAYTGMIRCGRCGLMVTAEHKTNRHGSRYLYYHCTKRMTGPRCPERSVEVADLEAQLTEFLATHAIEPTVAAWLDGQLNLEAGEERELEVARRRSLERSLADVQSELHELTSLRTRALIGDDEFITGRTRFQAEIARLRGKLAAEDGERFEPVREVLSFSILAMLWFLEGEDEDRRLIVQTAGSNPTLAAKKLSIDAAKPFVRLDDLIDCLRVRGGLDDVRTPQGDERAQLWKHIDAIREALGAPECAHIIPNIRNLRARADRRSHREAA</sequence>
<dbReference type="Pfam" id="PF13408">
    <property type="entry name" value="Zn_ribbon_recom"/>
    <property type="match status" value="1"/>
</dbReference>
<reference evidence="3 4" key="1">
    <citation type="submission" date="2023-07" db="EMBL/GenBank/DDBJ databases">
        <title>Genomic Encyclopedia of Type Strains, Phase IV (KMG-IV): sequencing the most valuable type-strain genomes for metagenomic binning, comparative biology and taxonomic classification.</title>
        <authorList>
            <person name="Goeker M."/>
        </authorList>
    </citation>
    <scope>NUCLEOTIDE SEQUENCE [LARGE SCALE GENOMIC DNA]</scope>
    <source>
        <strain evidence="3 4">DSM 18695</strain>
    </source>
</reference>
<dbReference type="InterPro" id="IPR038109">
    <property type="entry name" value="DNA_bind_recomb_sf"/>
</dbReference>
<dbReference type="SUPFAM" id="SSF53041">
    <property type="entry name" value="Resolvase-like"/>
    <property type="match status" value="1"/>
</dbReference>
<dbReference type="CDD" id="cd00338">
    <property type="entry name" value="Ser_Recombinase"/>
    <property type="match status" value="1"/>
</dbReference>
<proteinExistence type="predicted"/>
<keyword evidence="4" id="KW-1185">Reference proteome</keyword>
<feature type="domain" description="Resolvase/invertase-type recombinase catalytic" evidence="1">
    <location>
        <begin position="2"/>
        <end position="149"/>
    </location>
</feature>
<dbReference type="Proteomes" id="UP001228905">
    <property type="component" value="Unassembled WGS sequence"/>
</dbReference>
<name>A0ABU0IY41_9CAUL</name>
<organism evidence="3 4">
    <name type="scientific">Caulobacter ginsengisoli</name>
    <dbReference type="NCBI Taxonomy" id="400775"/>
    <lineage>
        <taxon>Bacteria</taxon>
        <taxon>Pseudomonadati</taxon>
        <taxon>Pseudomonadota</taxon>
        <taxon>Alphaproteobacteria</taxon>
        <taxon>Caulobacterales</taxon>
        <taxon>Caulobacteraceae</taxon>
        <taxon>Caulobacter</taxon>
    </lineage>
</organism>
<protein>
    <submittedName>
        <fullName evidence="3">DNA invertase Pin-like site-specific DNA recombinase</fullName>
    </submittedName>
</protein>
<dbReference type="InterPro" id="IPR050639">
    <property type="entry name" value="SSR_resolvase"/>
</dbReference>
<gene>
    <name evidence="3" type="ORF">QO010_004039</name>
</gene>
<dbReference type="Gene3D" id="3.40.50.1390">
    <property type="entry name" value="Resolvase, N-terminal catalytic domain"/>
    <property type="match status" value="1"/>
</dbReference>
<comment type="caution">
    <text evidence="3">The sequence shown here is derived from an EMBL/GenBank/DDBJ whole genome shotgun (WGS) entry which is preliminary data.</text>
</comment>
<accession>A0ABU0IY41</accession>
<dbReference type="Gene3D" id="3.90.1750.20">
    <property type="entry name" value="Putative Large Serine Recombinase, Chain B, Domain 2"/>
    <property type="match status" value="1"/>
</dbReference>
<dbReference type="InterPro" id="IPR025827">
    <property type="entry name" value="Zn_ribbon_recom_dom"/>
</dbReference>
<dbReference type="EMBL" id="JAUSVS010000010">
    <property type="protein sequence ID" value="MDQ0466246.1"/>
    <property type="molecule type" value="Genomic_DNA"/>
</dbReference>
<dbReference type="PANTHER" id="PTHR30461:SF23">
    <property type="entry name" value="DNA RECOMBINASE-RELATED"/>
    <property type="match status" value="1"/>
</dbReference>
<evidence type="ECO:0000259" key="2">
    <source>
        <dbReference type="PROSITE" id="PS51737"/>
    </source>
</evidence>
<evidence type="ECO:0000313" key="3">
    <source>
        <dbReference type="EMBL" id="MDQ0466246.1"/>
    </source>
</evidence>
<dbReference type="InterPro" id="IPR011109">
    <property type="entry name" value="DNA_bind_recombinase_dom"/>
</dbReference>
<dbReference type="PANTHER" id="PTHR30461">
    <property type="entry name" value="DNA-INVERTASE FROM LAMBDOID PROPHAGE"/>
    <property type="match status" value="1"/>
</dbReference>
<dbReference type="PROSITE" id="PS51737">
    <property type="entry name" value="RECOMBINASE_DNA_BIND"/>
    <property type="match status" value="1"/>
</dbReference>
<dbReference type="InterPro" id="IPR006119">
    <property type="entry name" value="Resolv_N"/>
</dbReference>
<dbReference type="Pfam" id="PF07508">
    <property type="entry name" value="Recombinase"/>
    <property type="match status" value="1"/>
</dbReference>
<dbReference type="SMART" id="SM00857">
    <property type="entry name" value="Resolvase"/>
    <property type="match status" value="1"/>
</dbReference>